<protein>
    <submittedName>
        <fullName evidence="1">Uncharacterized protein</fullName>
    </submittedName>
</protein>
<sequence>MSYLKNKRVVLFSPKFFDYPAHIINELHQKGAIVEFFDERPFTSTIGKILLRLNVSILISYFVKNIMKVNLIRLNPLILILFFF</sequence>
<evidence type="ECO:0000313" key="1">
    <source>
        <dbReference type="EMBL" id="STQ45001.1"/>
    </source>
</evidence>
<gene>
    <name evidence="1" type="ORF">NCTC12157_02726</name>
</gene>
<evidence type="ECO:0000313" key="2">
    <source>
        <dbReference type="Proteomes" id="UP000254304"/>
    </source>
</evidence>
<accession>A0A377NBT7</accession>
<dbReference type="EMBL" id="UGGO01000001">
    <property type="protein sequence ID" value="STQ45001.1"/>
    <property type="molecule type" value="Genomic_DNA"/>
</dbReference>
<reference evidence="1 2" key="1">
    <citation type="submission" date="2018-06" db="EMBL/GenBank/DDBJ databases">
        <authorList>
            <consortium name="Pathogen Informatics"/>
            <person name="Doyle S."/>
        </authorList>
    </citation>
    <scope>NUCLEOTIDE SEQUENCE [LARGE SCALE GENOMIC DNA]</scope>
    <source>
        <strain evidence="1 2">NCTC12157</strain>
    </source>
</reference>
<proteinExistence type="predicted"/>
<name>A0A377NBT7_9GAMM</name>
<organism evidence="1 2">
    <name type="scientific">Ewingella americana</name>
    <dbReference type="NCBI Taxonomy" id="41202"/>
    <lineage>
        <taxon>Bacteria</taxon>
        <taxon>Pseudomonadati</taxon>
        <taxon>Pseudomonadota</taxon>
        <taxon>Gammaproteobacteria</taxon>
        <taxon>Enterobacterales</taxon>
        <taxon>Yersiniaceae</taxon>
        <taxon>Ewingella</taxon>
    </lineage>
</organism>
<dbReference type="AlphaFoldDB" id="A0A377NBT7"/>
<dbReference type="Proteomes" id="UP000254304">
    <property type="component" value="Unassembled WGS sequence"/>
</dbReference>